<name>A0A7W5Z3P8_9HYPH</name>
<dbReference type="RefSeq" id="WP_183751481.1">
    <property type="nucleotide sequence ID" value="NZ_JACICC010000003.1"/>
</dbReference>
<dbReference type="GO" id="GO:0016887">
    <property type="term" value="F:ATP hydrolysis activity"/>
    <property type="evidence" value="ECO:0007669"/>
    <property type="project" value="InterPro"/>
</dbReference>
<dbReference type="PANTHER" id="PTHR43166:SF30">
    <property type="entry name" value="METHIONINE IMPORT ATP-BINDING PROTEIN METN"/>
    <property type="match status" value="1"/>
</dbReference>
<dbReference type="EMBL" id="JACICC010000003">
    <property type="protein sequence ID" value="MBB3809414.1"/>
    <property type="molecule type" value="Genomic_DNA"/>
</dbReference>
<dbReference type="Pfam" id="PF00005">
    <property type="entry name" value="ABC_tran"/>
    <property type="match status" value="1"/>
</dbReference>
<accession>A0A7W5Z3P8</accession>
<evidence type="ECO:0000256" key="4">
    <source>
        <dbReference type="ARBA" id="ARBA00022741"/>
    </source>
</evidence>
<sequence>MTNSAATSLPAGDAGEAARTAPAQRGGRVTFDDVGRTFETPDGQVCALREVGFTVEPGEIFGIIGRSGAGKSTLIRTVNGLERPTSGKVLVEDARGGVFDVGSLTVNELTLLRRDIGMIFQHFNLLSSKTVERNVGLPLRLAGASRADEARRVTELLALVGLSDKRGRYPRELSGGQKQRVGIARALARDPGILLCDEATSALDPETTLSILALLKDINRRLGLTIILITHEMEAIRQISDRVAVIEKGRIVEIGPVWKVFGDPQQPATRALLTPHANELPDDLAGRIAPLPSSDSAPVFDIIYTGAETGEPNLGAVFDVLGHDARLLHGTLDRIQGHAQGRLLVAAPAVPAHEATHVLALLKKLPPRAEIIGYVSGSL</sequence>
<dbReference type="CDD" id="cd03258">
    <property type="entry name" value="ABC_MetN_methionine_transporter"/>
    <property type="match status" value="1"/>
</dbReference>
<protein>
    <submittedName>
        <fullName evidence="11">D-methionine transport system ATP-binding protein</fullName>
    </submittedName>
</protein>
<evidence type="ECO:0000256" key="1">
    <source>
        <dbReference type="ARBA" id="ARBA00005417"/>
    </source>
</evidence>
<dbReference type="InterPro" id="IPR041701">
    <property type="entry name" value="MetN_ABC"/>
</dbReference>
<dbReference type="InterPro" id="IPR017871">
    <property type="entry name" value="ABC_transporter-like_CS"/>
</dbReference>
<dbReference type="InterPro" id="IPR003593">
    <property type="entry name" value="AAA+_ATPase"/>
</dbReference>
<keyword evidence="3" id="KW-1003">Cell membrane</keyword>
<evidence type="ECO:0000259" key="10">
    <source>
        <dbReference type="PROSITE" id="PS50893"/>
    </source>
</evidence>
<evidence type="ECO:0000313" key="11">
    <source>
        <dbReference type="EMBL" id="MBB3809414.1"/>
    </source>
</evidence>
<dbReference type="InterPro" id="IPR045865">
    <property type="entry name" value="ACT-like_dom_sf"/>
</dbReference>
<evidence type="ECO:0000256" key="9">
    <source>
        <dbReference type="SAM" id="MobiDB-lite"/>
    </source>
</evidence>
<keyword evidence="8" id="KW-0472">Membrane</keyword>
<comment type="similarity">
    <text evidence="1">Belongs to the ABC transporter superfamily.</text>
</comment>
<keyword evidence="6" id="KW-1278">Translocase</keyword>
<dbReference type="PROSITE" id="PS00211">
    <property type="entry name" value="ABC_TRANSPORTER_1"/>
    <property type="match status" value="1"/>
</dbReference>
<dbReference type="InterPro" id="IPR027417">
    <property type="entry name" value="P-loop_NTPase"/>
</dbReference>
<dbReference type="Proteomes" id="UP000537592">
    <property type="component" value="Unassembled WGS sequence"/>
</dbReference>
<evidence type="ECO:0000256" key="5">
    <source>
        <dbReference type="ARBA" id="ARBA00022840"/>
    </source>
</evidence>
<dbReference type="AlphaFoldDB" id="A0A7W5Z3P8"/>
<dbReference type="SMART" id="SM00930">
    <property type="entry name" value="NIL"/>
    <property type="match status" value="1"/>
</dbReference>
<dbReference type="PRINTS" id="PR01868">
    <property type="entry name" value="ABCEFAMILY"/>
</dbReference>
<feature type="domain" description="ABC transporter" evidence="10">
    <location>
        <begin position="29"/>
        <end position="273"/>
    </location>
</feature>
<dbReference type="GO" id="GO:0005524">
    <property type="term" value="F:ATP binding"/>
    <property type="evidence" value="ECO:0007669"/>
    <property type="project" value="UniProtKB-KW"/>
</dbReference>
<comment type="caution">
    <text evidence="11">The sequence shown here is derived from an EMBL/GenBank/DDBJ whole genome shotgun (WGS) entry which is preliminary data.</text>
</comment>
<dbReference type="InterPro" id="IPR050086">
    <property type="entry name" value="MetN_ABC_transporter-like"/>
</dbReference>
<dbReference type="InterPro" id="IPR018449">
    <property type="entry name" value="NIL_domain"/>
</dbReference>
<dbReference type="InterPro" id="IPR013283">
    <property type="entry name" value="RLI1"/>
</dbReference>
<dbReference type="Gene3D" id="3.30.70.260">
    <property type="match status" value="1"/>
</dbReference>
<keyword evidence="4" id="KW-0547">Nucleotide-binding</keyword>
<dbReference type="SMART" id="SM00382">
    <property type="entry name" value="AAA"/>
    <property type="match status" value="1"/>
</dbReference>
<dbReference type="SUPFAM" id="SSF52540">
    <property type="entry name" value="P-loop containing nucleoside triphosphate hydrolases"/>
    <property type="match status" value="1"/>
</dbReference>
<evidence type="ECO:0000256" key="6">
    <source>
        <dbReference type="ARBA" id="ARBA00022967"/>
    </source>
</evidence>
<feature type="region of interest" description="Disordered" evidence="9">
    <location>
        <begin position="1"/>
        <end position="28"/>
    </location>
</feature>
<dbReference type="PROSITE" id="PS50893">
    <property type="entry name" value="ABC_TRANSPORTER_2"/>
    <property type="match status" value="1"/>
</dbReference>
<keyword evidence="7" id="KW-0029">Amino-acid transport</keyword>
<evidence type="ECO:0000256" key="3">
    <source>
        <dbReference type="ARBA" id="ARBA00022475"/>
    </source>
</evidence>
<keyword evidence="12" id="KW-1185">Reference proteome</keyword>
<dbReference type="Gene3D" id="3.40.50.300">
    <property type="entry name" value="P-loop containing nucleotide triphosphate hydrolases"/>
    <property type="match status" value="1"/>
</dbReference>
<organism evidence="11 12">
    <name type="scientific">Pseudochelatococcus contaminans</name>
    <dbReference type="NCBI Taxonomy" id="1538103"/>
    <lineage>
        <taxon>Bacteria</taxon>
        <taxon>Pseudomonadati</taxon>
        <taxon>Pseudomonadota</taxon>
        <taxon>Alphaproteobacteria</taxon>
        <taxon>Hyphomicrobiales</taxon>
        <taxon>Chelatococcaceae</taxon>
        <taxon>Pseudochelatococcus</taxon>
    </lineage>
</organism>
<dbReference type="SUPFAM" id="SSF55021">
    <property type="entry name" value="ACT-like"/>
    <property type="match status" value="1"/>
</dbReference>
<dbReference type="GO" id="GO:0006865">
    <property type="term" value="P:amino acid transport"/>
    <property type="evidence" value="ECO:0007669"/>
    <property type="project" value="UniProtKB-KW"/>
</dbReference>
<evidence type="ECO:0000256" key="7">
    <source>
        <dbReference type="ARBA" id="ARBA00022970"/>
    </source>
</evidence>
<dbReference type="Pfam" id="PF09383">
    <property type="entry name" value="NIL"/>
    <property type="match status" value="1"/>
</dbReference>
<reference evidence="11 12" key="1">
    <citation type="submission" date="2020-08" db="EMBL/GenBank/DDBJ databases">
        <title>Genomic Encyclopedia of Type Strains, Phase IV (KMG-IV): sequencing the most valuable type-strain genomes for metagenomic binning, comparative biology and taxonomic classification.</title>
        <authorList>
            <person name="Goeker M."/>
        </authorList>
    </citation>
    <scope>NUCLEOTIDE SEQUENCE [LARGE SCALE GENOMIC DNA]</scope>
    <source>
        <strain evidence="11 12">DSM 28760</strain>
    </source>
</reference>
<dbReference type="PANTHER" id="PTHR43166">
    <property type="entry name" value="AMINO ACID IMPORT ATP-BINDING PROTEIN"/>
    <property type="match status" value="1"/>
</dbReference>
<gene>
    <name evidence="11" type="ORF">FHS81_001496</name>
</gene>
<evidence type="ECO:0000256" key="2">
    <source>
        <dbReference type="ARBA" id="ARBA00022448"/>
    </source>
</evidence>
<keyword evidence="2" id="KW-0813">Transport</keyword>
<proteinExistence type="inferred from homology"/>
<evidence type="ECO:0000313" key="12">
    <source>
        <dbReference type="Proteomes" id="UP000537592"/>
    </source>
</evidence>
<keyword evidence="5 11" id="KW-0067">ATP-binding</keyword>
<dbReference type="InterPro" id="IPR003439">
    <property type="entry name" value="ABC_transporter-like_ATP-bd"/>
</dbReference>
<evidence type="ECO:0000256" key="8">
    <source>
        <dbReference type="ARBA" id="ARBA00023136"/>
    </source>
</evidence>